<dbReference type="AlphaFoldDB" id="A0A9E2KZB1"/>
<dbReference type="Proteomes" id="UP000724657">
    <property type="component" value="Unassembled WGS sequence"/>
</dbReference>
<dbReference type="EMBL" id="JAHLFN010000065">
    <property type="protein sequence ID" value="MBU3842639.1"/>
    <property type="molecule type" value="Genomic_DNA"/>
</dbReference>
<keyword evidence="1" id="KW-0472">Membrane</keyword>
<evidence type="ECO:0000313" key="3">
    <source>
        <dbReference type="Proteomes" id="UP000724657"/>
    </source>
</evidence>
<gene>
    <name evidence="2" type="ORF">IAA47_06640</name>
</gene>
<feature type="transmembrane region" description="Helical" evidence="1">
    <location>
        <begin position="63"/>
        <end position="83"/>
    </location>
</feature>
<keyword evidence="1" id="KW-1133">Transmembrane helix</keyword>
<reference evidence="2" key="2">
    <citation type="submission" date="2021-04" db="EMBL/GenBank/DDBJ databases">
        <authorList>
            <person name="Gilroy R."/>
        </authorList>
    </citation>
    <scope>NUCLEOTIDE SEQUENCE</scope>
    <source>
        <strain evidence="2">A6-441</strain>
    </source>
</reference>
<evidence type="ECO:0000313" key="2">
    <source>
        <dbReference type="EMBL" id="MBU3842639.1"/>
    </source>
</evidence>
<reference evidence="2" key="1">
    <citation type="journal article" date="2021" name="PeerJ">
        <title>Extensive microbial diversity within the chicken gut microbiome revealed by metagenomics and culture.</title>
        <authorList>
            <person name="Gilroy R."/>
            <person name="Ravi A."/>
            <person name="Getino M."/>
            <person name="Pursley I."/>
            <person name="Horton D.L."/>
            <person name="Alikhan N.F."/>
            <person name="Baker D."/>
            <person name="Gharbi K."/>
            <person name="Hall N."/>
            <person name="Watson M."/>
            <person name="Adriaenssens E.M."/>
            <person name="Foster-Nyarko E."/>
            <person name="Jarju S."/>
            <person name="Secka A."/>
            <person name="Antonio M."/>
            <person name="Oren A."/>
            <person name="Chaudhuri R.R."/>
            <person name="La Ragione R."/>
            <person name="Hildebrand F."/>
            <person name="Pallen M.J."/>
        </authorList>
    </citation>
    <scope>NUCLEOTIDE SEQUENCE</scope>
    <source>
        <strain evidence="2">A6-441</strain>
    </source>
</reference>
<name>A0A9E2KZB1_9FUSO</name>
<keyword evidence="1" id="KW-0812">Transmembrane</keyword>
<feature type="transmembrane region" description="Helical" evidence="1">
    <location>
        <begin position="89"/>
        <end position="108"/>
    </location>
</feature>
<accession>A0A9E2KZB1</accession>
<proteinExistence type="predicted"/>
<protein>
    <submittedName>
        <fullName evidence="2">Uncharacterized protein</fullName>
    </submittedName>
</protein>
<comment type="caution">
    <text evidence="2">The sequence shown here is derived from an EMBL/GenBank/DDBJ whole genome shotgun (WGS) entry which is preliminary data.</text>
</comment>
<evidence type="ECO:0000256" key="1">
    <source>
        <dbReference type="SAM" id="Phobius"/>
    </source>
</evidence>
<organism evidence="2 3">
    <name type="scientific">Candidatus Fusobacterium pullicola</name>
    <dbReference type="NCBI Taxonomy" id="2838601"/>
    <lineage>
        <taxon>Bacteria</taxon>
        <taxon>Fusobacteriati</taxon>
        <taxon>Fusobacteriota</taxon>
        <taxon>Fusobacteriia</taxon>
        <taxon>Fusobacteriales</taxon>
        <taxon>Fusobacteriaceae</taxon>
        <taxon>Fusobacterium</taxon>
    </lineage>
</organism>
<sequence>MITSLKEEWRRVRTDMKKISLEYKKKSIKDRERIEKEAYESSKRVDEYLAGNKDIKLTFLEKFIMIIPKVFLVIAILFCIVLAVLGAFYWVGITVALSIIVGCILSKII</sequence>